<sequence length="130" mass="13838">MTIGPDLAKSVAISAAANAFSLAFAAWVFDRFNIRFGWFVVAVVLFTVLTVALRGIVVGTVNRFARGYTIAGGLVLTLLVLVLTEVVVPEDGFSIDGWGTWVGVTLIVWAAGVAFGEVDKAPPPKRLTTR</sequence>
<feature type="transmembrane region" description="Helical" evidence="1">
    <location>
        <begin position="7"/>
        <end position="29"/>
    </location>
</feature>
<dbReference type="Proteomes" id="UP001515100">
    <property type="component" value="Unassembled WGS sequence"/>
</dbReference>
<organism evidence="2 3">
    <name type="scientific">Aeromicrobium fastidiosum</name>
    <dbReference type="NCBI Taxonomy" id="52699"/>
    <lineage>
        <taxon>Bacteria</taxon>
        <taxon>Bacillati</taxon>
        <taxon>Actinomycetota</taxon>
        <taxon>Actinomycetes</taxon>
        <taxon>Propionibacteriales</taxon>
        <taxon>Nocardioidaceae</taxon>
        <taxon>Aeromicrobium</taxon>
    </lineage>
</organism>
<comment type="caution">
    <text evidence="2">The sequence shown here is derived from an EMBL/GenBank/DDBJ whole genome shotgun (WGS) entry which is preliminary data.</text>
</comment>
<keyword evidence="1" id="KW-0472">Membrane</keyword>
<reference evidence="2" key="1">
    <citation type="submission" date="2019-09" db="EMBL/GenBank/DDBJ databases">
        <authorList>
            <person name="Li J."/>
        </authorList>
    </citation>
    <scope>NUCLEOTIDE SEQUENCE [LARGE SCALE GENOMIC DNA]</scope>
    <source>
        <strain evidence="2">NRBC 14897</strain>
    </source>
</reference>
<evidence type="ECO:0000256" key="1">
    <source>
        <dbReference type="SAM" id="Phobius"/>
    </source>
</evidence>
<dbReference type="EMBL" id="SDPP02000006">
    <property type="protein sequence ID" value="KAA1372954.1"/>
    <property type="molecule type" value="Genomic_DNA"/>
</dbReference>
<dbReference type="OrthoDB" id="5185447at2"/>
<accession>A0A641AJM6</accession>
<protein>
    <recommendedName>
        <fullName evidence="4">Phage holin family protein</fullName>
    </recommendedName>
</protein>
<feature type="transmembrane region" description="Helical" evidence="1">
    <location>
        <begin position="100"/>
        <end position="118"/>
    </location>
</feature>
<keyword evidence="3" id="KW-1185">Reference proteome</keyword>
<keyword evidence="1" id="KW-1133">Transmembrane helix</keyword>
<dbReference type="RefSeq" id="WP_129185336.1">
    <property type="nucleotide sequence ID" value="NZ_JAGIOG010000001.1"/>
</dbReference>
<keyword evidence="1" id="KW-0812">Transmembrane</keyword>
<name>A0A641AJM6_9ACTN</name>
<feature type="transmembrane region" description="Helical" evidence="1">
    <location>
        <begin position="68"/>
        <end position="88"/>
    </location>
</feature>
<evidence type="ECO:0008006" key="4">
    <source>
        <dbReference type="Google" id="ProtNLM"/>
    </source>
</evidence>
<evidence type="ECO:0000313" key="2">
    <source>
        <dbReference type="EMBL" id="KAA1372954.1"/>
    </source>
</evidence>
<proteinExistence type="predicted"/>
<dbReference type="AlphaFoldDB" id="A0A641AJM6"/>
<feature type="transmembrane region" description="Helical" evidence="1">
    <location>
        <begin position="35"/>
        <end position="56"/>
    </location>
</feature>
<evidence type="ECO:0000313" key="3">
    <source>
        <dbReference type="Proteomes" id="UP001515100"/>
    </source>
</evidence>
<gene>
    <name evidence="2" type="ORF">ESP62_017815</name>
</gene>